<dbReference type="Proteomes" id="UP001064390">
    <property type="component" value="Chromosome"/>
</dbReference>
<dbReference type="EMBL" id="CP104697">
    <property type="protein sequence ID" value="UXI80240.1"/>
    <property type="molecule type" value="Genomic_DNA"/>
</dbReference>
<accession>A0ABY6C139</accession>
<reference evidence="2" key="1">
    <citation type="submission" date="2022-09" db="EMBL/GenBank/DDBJ databases">
        <title>Streptomyces vinaceusdrappus strain AC-40.</title>
        <authorList>
            <person name="Sedeek A.M."/>
            <person name="Salah I."/>
            <person name="Kamel H.L."/>
            <person name="Soltan M.A."/>
            <person name="Elsayed T.R."/>
        </authorList>
    </citation>
    <scope>NUCLEOTIDE SEQUENCE</scope>
    <source>
        <strain evidence="2">AC-40</strain>
    </source>
</reference>
<keyword evidence="3" id="KW-1185">Reference proteome</keyword>
<feature type="compositionally biased region" description="Gly residues" evidence="1">
    <location>
        <begin position="1"/>
        <end position="29"/>
    </location>
</feature>
<protein>
    <submittedName>
        <fullName evidence="2">Glycosyltransferase family 2 protein</fullName>
    </submittedName>
</protein>
<feature type="non-terminal residue" evidence="2">
    <location>
        <position position="1"/>
    </location>
</feature>
<evidence type="ECO:0000256" key="1">
    <source>
        <dbReference type="SAM" id="MobiDB-lite"/>
    </source>
</evidence>
<sequence length="72" mass="7259">GRGVTAGRGPEGGGGAGAAGGGAGAGAPGGHDSRTHPWPRRLSRLQRRGMLYGPVGYLRARRALRTVGLEAR</sequence>
<evidence type="ECO:0000313" key="3">
    <source>
        <dbReference type="Proteomes" id="UP001064390"/>
    </source>
</evidence>
<organism evidence="2 3">
    <name type="scientific">Streptomyces vinaceusdrappus</name>
    <dbReference type="NCBI Taxonomy" id="67376"/>
    <lineage>
        <taxon>Bacteria</taxon>
        <taxon>Bacillati</taxon>
        <taxon>Actinomycetota</taxon>
        <taxon>Actinomycetes</taxon>
        <taxon>Kitasatosporales</taxon>
        <taxon>Streptomycetaceae</taxon>
        <taxon>Streptomyces</taxon>
        <taxon>Streptomyces rochei group</taxon>
    </lineage>
</organism>
<feature type="region of interest" description="Disordered" evidence="1">
    <location>
        <begin position="1"/>
        <end position="46"/>
    </location>
</feature>
<feature type="compositionally biased region" description="Basic residues" evidence="1">
    <location>
        <begin position="37"/>
        <end position="46"/>
    </location>
</feature>
<name>A0ABY6C139_9ACTN</name>
<proteinExistence type="predicted"/>
<gene>
    <name evidence="2" type="ORF">N6Q81_20545</name>
</gene>
<evidence type="ECO:0000313" key="2">
    <source>
        <dbReference type="EMBL" id="UXI80240.1"/>
    </source>
</evidence>